<dbReference type="AlphaFoldDB" id="A0A329RNP9"/>
<dbReference type="EMBL" id="RCMI01001149">
    <property type="protein sequence ID" value="KAG2889692.1"/>
    <property type="molecule type" value="Genomic_DNA"/>
</dbReference>
<evidence type="ECO:0000256" key="1">
    <source>
        <dbReference type="SAM" id="MobiDB-lite"/>
    </source>
</evidence>
<evidence type="ECO:0000313" key="2">
    <source>
        <dbReference type="EMBL" id="KAG2821294.1"/>
    </source>
</evidence>
<reference evidence="6 7" key="1">
    <citation type="submission" date="2018-01" db="EMBL/GenBank/DDBJ databases">
        <title>Draft genome of the strawberry crown rot pathogen Phytophthora cactorum.</title>
        <authorList>
            <person name="Armitage A.D."/>
            <person name="Lysoe E."/>
            <person name="Nellist C.F."/>
            <person name="Harrison R.J."/>
            <person name="Brurberg M.B."/>
        </authorList>
    </citation>
    <scope>NUCLEOTIDE SEQUENCE [LARGE SCALE GENOMIC DNA]</scope>
    <source>
        <strain evidence="6 7">10300</strain>
    </source>
</reference>
<dbReference type="EMBL" id="RCML01002353">
    <property type="protein sequence ID" value="KAG2958149.1"/>
    <property type="molecule type" value="Genomic_DNA"/>
</dbReference>
<reference evidence="2" key="2">
    <citation type="submission" date="2018-10" db="EMBL/GenBank/DDBJ databases">
        <title>Effector identification in a new, highly contiguous assembly of the strawberry crown rot pathogen Phytophthora cactorum.</title>
        <authorList>
            <person name="Armitage A.D."/>
            <person name="Nellist C.F."/>
            <person name="Bates H."/>
            <person name="Vickerstaff R.J."/>
            <person name="Harrison R.J."/>
        </authorList>
    </citation>
    <scope>NUCLEOTIDE SEQUENCE</scope>
    <source>
        <strain evidence="2">15-7</strain>
        <strain evidence="3">4032</strain>
        <strain evidence="4">4040</strain>
        <strain evidence="5">P415</strain>
    </source>
</reference>
<dbReference type="EMBL" id="RCMK01001311">
    <property type="protein sequence ID" value="KAG2897077.1"/>
    <property type="molecule type" value="Genomic_DNA"/>
</dbReference>
<organism evidence="6 7">
    <name type="scientific">Phytophthora cactorum</name>
    <dbReference type="NCBI Taxonomy" id="29920"/>
    <lineage>
        <taxon>Eukaryota</taxon>
        <taxon>Sar</taxon>
        <taxon>Stramenopiles</taxon>
        <taxon>Oomycota</taxon>
        <taxon>Peronosporomycetes</taxon>
        <taxon>Peronosporales</taxon>
        <taxon>Peronosporaceae</taxon>
        <taxon>Phytophthora</taxon>
    </lineage>
</organism>
<accession>A0A329RNP9</accession>
<evidence type="ECO:0000313" key="3">
    <source>
        <dbReference type="EMBL" id="KAG2889692.1"/>
    </source>
</evidence>
<feature type="region of interest" description="Disordered" evidence="1">
    <location>
        <begin position="1"/>
        <end position="32"/>
    </location>
</feature>
<dbReference type="Proteomes" id="UP000736787">
    <property type="component" value="Unassembled WGS sequence"/>
</dbReference>
<evidence type="ECO:0000313" key="5">
    <source>
        <dbReference type="EMBL" id="KAG2958149.1"/>
    </source>
</evidence>
<dbReference type="VEuPathDB" id="FungiDB:PC110_g17595"/>
<dbReference type="EMBL" id="RCMG01001718">
    <property type="protein sequence ID" value="KAG2821294.1"/>
    <property type="molecule type" value="Genomic_DNA"/>
</dbReference>
<dbReference type="Proteomes" id="UP000697107">
    <property type="component" value="Unassembled WGS sequence"/>
</dbReference>
<name>A0A329RNP9_9STRA</name>
<dbReference type="Proteomes" id="UP000774804">
    <property type="component" value="Unassembled WGS sequence"/>
</dbReference>
<evidence type="ECO:0000313" key="7">
    <source>
        <dbReference type="Proteomes" id="UP000251314"/>
    </source>
</evidence>
<evidence type="ECO:0000313" key="4">
    <source>
        <dbReference type="EMBL" id="KAG2897077.1"/>
    </source>
</evidence>
<feature type="compositionally biased region" description="Basic and acidic residues" evidence="1">
    <location>
        <begin position="20"/>
        <end position="32"/>
    </location>
</feature>
<gene>
    <name evidence="6" type="ORF">PC110_g17595</name>
    <name evidence="2" type="ORF">PC113_g22497</name>
    <name evidence="3" type="ORF">PC115_g19683</name>
    <name evidence="4" type="ORF">PC117_g22850</name>
    <name evidence="5" type="ORF">PC118_g23671</name>
</gene>
<protein>
    <submittedName>
        <fullName evidence="6">Uncharacterized protein</fullName>
    </submittedName>
</protein>
<proteinExistence type="predicted"/>
<sequence>MSVLNPPEENILMEDPTDEDFCHVDTNSERVE</sequence>
<comment type="caution">
    <text evidence="6">The sequence shown here is derived from an EMBL/GenBank/DDBJ whole genome shotgun (WGS) entry which is preliminary data.</text>
</comment>
<dbReference type="Proteomes" id="UP000735874">
    <property type="component" value="Unassembled WGS sequence"/>
</dbReference>
<dbReference type="Proteomes" id="UP000251314">
    <property type="component" value="Unassembled WGS sequence"/>
</dbReference>
<dbReference type="EMBL" id="MJFZ01000691">
    <property type="protein sequence ID" value="RAW26001.1"/>
    <property type="molecule type" value="Genomic_DNA"/>
</dbReference>
<evidence type="ECO:0000313" key="6">
    <source>
        <dbReference type="EMBL" id="RAW26001.1"/>
    </source>
</evidence>
<keyword evidence="7" id="KW-1185">Reference proteome</keyword>
<dbReference type="OrthoDB" id="10376015at2759"/>